<dbReference type="EC" id="3.6.1.22" evidence="4"/>
<dbReference type="EMBL" id="JACBZA010000001">
    <property type="protein sequence ID" value="NYH81355.1"/>
    <property type="molecule type" value="Genomic_DNA"/>
</dbReference>
<organism evidence="12 13">
    <name type="scientific">Actinopolymorpha cephalotaxi</name>
    <dbReference type="NCBI Taxonomy" id="504797"/>
    <lineage>
        <taxon>Bacteria</taxon>
        <taxon>Bacillati</taxon>
        <taxon>Actinomycetota</taxon>
        <taxon>Actinomycetes</taxon>
        <taxon>Propionibacteriales</taxon>
        <taxon>Actinopolymorphaceae</taxon>
        <taxon>Actinopolymorpha</taxon>
    </lineage>
</organism>
<comment type="cofactor">
    <cofactor evidence="2">
        <name>Zn(2+)</name>
        <dbReference type="ChEBI" id="CHEBI:29105"/>
    </cofactor>
</comment>
<evidence type="ECO:0000259" key="10">
    <source>
        <dbReference type="PROSITE" id="PS51462"/>
    </source>
</evidence>
<evidence type="ECO:0000256" key="2">
    <source>
        <dbReference type="ARBA" id="ARBA00001947"/>
    </source>
</evidence>
<keyword evidence="7" id="KW-0460">Magnesium</keyword>
<dbReference type="RefSeq" id="WP_092881224.1">
    <property type="nucleotide sequence ID" value="NZ_FOOI01000002.1"/>
</dbReference>
<dbReference type="InterPro" id="IPR015376">
    <property type="entry name" value="Znr_NADH_PPase"/>
</dbReference>
<dbReference type="Pfam" id="PF00293">
    <property type="entry name" value="NUDIX"/>
    <property type="match status" value="1"/>
</dbReference>
<dbReference type="Gene3D" id="3.90.79.10">
    <property type="entry name" value="Nucleoside Triphosphate Pyrophosphohydrolase"/>
    <property type="match status" value="1"/>
</dbReference>
<dbReference type="InterPro" id="IPR015797">
    <property type="entry name" value="NUDIX_hydrolase-like_dom_sf"/>
</dbReference>
<evidence type="ECO:0000313" key="14">
    <source>
        <dbReference type="Proteomes" id="UP000533017"/>
    </source>
</evidence>
<dbReference type="PANTHER" id="PTHR42904:SF6">
    <property type="entry name" value="NAD-CAPPED RNA HYDROLASE NUDT12"/>
    <property type="match status" value="1"/>
</dbReference>
<evidence type="ECO:0000256" key="1">
    <source>
        <dbReference type="ARBA" id="ARBA00001946"/>
    </source>
</evidence>
<dbReference type="GO" id="GO:0005829">
    <property type="term" value="C:cytosol"/>
    <property type="evidence" value="ECO:0007669"/>
    <property type="project" value="TreeGrafter"/>
</dbReference>
<evidence type="ECO:0000313" key="11">
    <source>
        <dbReference type="EMBL" id="NYH81355.1"/>
    </source>
</evidence>
<dbReference type="Proteomes" id="UP000199052">
    <property type="component" value="Unassembled WGS sequence"/>
</dbReference>
<dbReference type="InterPro" id="IPR015375">
    <property type="entry name" value="NADH_PPase-like_N"/>
</dbReference>
<dbReference type="AlphaFoldDB" id="A0A1I2LTI0"/>
<proteinExistence type="inferred from homology"/>
<dbReference type="GO" id="GO:0019677">
    <property type="term" value="P:NAD+ catabolic process"/>
    <property type="evidence" value="ECO:0007669"/>
    <property type="project" value="TreeGrafter"/>
</dbReference>
<dbReference type="Proteomes" id="UP000533017">
    <property type="component" value="Unassembled WGS sequence"/>
</dbReference>
<dbReference type="GO" id="GO:0006742">
    <property type="term" value="P:NADP+ catabolic process"/>
    <property type="evidence" value="ECO:0007669"/>
    <property type="project" value="TreeGrafter"/>
</dbReference>
<evidence type="ECO:0000313" key="12">
    <source>
        <dbReference type="EMBL" id="SFF80381.1"/>
    </source>
</evidence>
<keyword evidence="5" id="KW-0479">Metal-binding</keyword>
<dbReference type="InterPro" id="IPR020084">
    <property type="entry name" value="NUDIX_hydrolase_CS"/>
</dbReference>
<gene>
    <name evidence="11" type="ORF">FHR37_000206</name>
    <name evidence="12" type="ORF">SAMN05421678_102212</name>
</gene>
<dbReference type="Pfam" id="PF09296">
    <property type="entry name" value="NUDIX-like"/>
    <property type="match status" value="1"/>
</dbReference>
<dbReference type="GO" id="GO:0046872">
    <property type="term" value="F:metal ion binding"/>
    <property type="evidence" value="ECO:0007669"/>
    <property type="project" value="UniProtKB-KW"/>
</dbReference>
<name>A0A1I2LTI0_9ACTN</name>
<dbReference type="EMBL" id="FOOI01000002">
    <property type="protein sequence ID" value="SFF80381.1"/>
    <property type="molecule type" value="Genomic_DNA"/>
</dbReference>
<dbReference type="NCBIfam" id="NF001299">
    <property type="entry name" value="PRK00241.1"/>
    <property type="match status" value="1"/>
</dbReference>
<dbReference type="STRING" id="504797.SAMN05421678_102212"/>
<dbReference type="InterPro" id="IPR000086">
    <property type="entry name" value="NUDIX_hydrolase_dom"/>
</dbReference>
<evidence type="ECO:0000256" key="3">
    <source>
        <dbReference type="ARBA" id="ARBA00009595"/>
    </source>
</evidence>
<dbReference type="OrthoDB" id="9791656at2"/>
<dbReference type="PROSITE" id="PS51462">
    <property type="entry name" value="NUDIX"/>
    <property type="match status" value="1"/>
</dbReference>
<reference evidence="12 13" key="1">
    <citation type="submission" date="2016-10" db="EMBL/GenBank/DDBJ databases">
        <authorList>
            <person name="de Groot N.N."/>
        </authorList>
    </citation>
    <scope>NUCLEOTIDE SEQUENCE [LARGE SCALE GENOMIC DNA]</scope>
    <source>
        <strain evidence="12 13">CPCC 202808</strain>
    </source>
</reference>
<comment type="similarity">
    <text evidence="3">Belongs to the Nudix hydrolase family. NudC subfamily.</text>
</comment>
<comment type="cofactor">
    <cofactor evidence="1">
        <name>Mg(2+)</name>
        <dbReference type="ChEBI" id="CHEBI:18420"/>
    </cofactor>
</comment>
<dbReference type="InterPro" id="IPR050241">
    <property type="entry name" value="NAD-cap_RNA_hydrolase_NudC"/>
</dbReference>
<dbReference type="CDD" id="cd03429">
    <property type="entry name" value="NUDIX_NADH_pyrophosphatase_Nudt13"/>
    <property type="match status" value="1"/>
</dbReference>
<comment type="catalytic activity">
    <reaction evidence="9">
        <text>a 5'-end NAD(+)-phospho-ribonucleoside in mRNA + H2O = a 5'-end phospho-adenosine-phospho-ribonucleoside in mRNA + beta-nicotinamide D-ribonucleotide + 2 H(+)</text>
        <dbReference type="Rhea" id="RHEA:60876"/>
        <dbReference type="Rhea" id="RHEA-COMP:15698"/>
        <dbReference type="Rhea" id="RHEA-COMP:15719"/>
        <dbReference type="ChEBI" id="CHEBI:14649"/>
        <dbReference type="ChEBI" id="CHEBI:15377"/>
        <dbReference type="ChEBI" id="CHEBI:15378"/>
        <dbReference type="ChEBI" id="CHEBI:144029"/>
        <dbReference type="ChEBI" id="CHEBI:144051"/>
    </reaction>
    <physiologicalReaction direction="left-to-right" evidence="9">
        <dbReference type="Rhea" id="RHEA:60877"/>
    </physiologicalReaction>
</comment>
<keyword evidence="8" id="KW-0520">NAD</keyword>
<protein>
    <recommendedName>
        <fullName evidence="4">NAD(+) diphosphatase</fullName>
        <ecNumber evidence="4">3.6.1.22</ecNumber>
    </recommendedName>
</protein>
<sequence>MASLTGTAPPVVLPYSGGRLDRAAELRTDPDWVRDLLGRPETRLITTWRDRFLVDGTSVRPAWRQGASARSLLDLCDEPVLLGLDSGTGVFAGDLSVRTEEEAVTAVGATATLDLRSFAWTLPAHEASTLAYARGLHHWHRNQRFCGTCGEQTTACEAGHARRCPGCDRLWFPRIEPAVIVLVEAPDRTRCLLLRHRHAAPGSFSTLAGFVEVGESLEDAVHREVGEEVGLRLAELRYLASQAWPFPAGLMLGYRARASAETVAVDGTEVVEARWFTPAQVRDQQAASTRDHPPDSIEHFLIDDWLREHPA</sequence>
<dbReference type="PANTHER" id="PTHR42904">
    <property type="entry name" value="NUDIX HYDROLASE, NUDC SUBFAMILY"/>
    <property type="match status" value="1"/>
</dbReference>
<accession>A0A1I2LTI0</accession>
<reference evidence="11 14" key="2">
    <citation type="submission" date="2020-07" db="EMBL/GenBank/DDBJ databases">
        <title>Sequencing the genomes of 1000 actinobacteria strains.</title>
        <authorList>
            <person name="Klenk H.-P."/>
        </authorList>
    </citation>
    <scope>NUCLEOTIDE SEQUENCE [LARGE SCALE GENOMIC DNA]</scope>
    <source>
        <strain evidence="11 14">DSM 45117</strain>
    </source>
</reference>
<dbReference type="SUPFAM" id="SSF55811">
    <property type="entry name" value="Nudix"/>
    <property type="match status" value="1"/>
</dbReference>
<dbReference type="GO" id="GO:0035529">
    <property type="term" value="F:NADH pyrophosphatase activity"/>
    <property type="evidence" value="ECO:0007669"/>
    <property type="project" value="TreeGrafter"/>
</dbReference>
<evidence type="ECO:0000256" key="6">
    <source>
        <dbReference type="ARBA" id="ARBA00022801"/>
    </source>
</evidence>
<evidence type="ECO:0000256" key="8">
    <source>
        <dbReference type="ARBA" id="ARBA00023027"/>
    </source>
</evidence>
<evidence type="ECO:0000256" key="4">
    <source>
        <dbReference type="ARBA" id="ARBA00012381"/>
    </source>
</evidence>
<dbReference type="PROSITE" id="PS00893">
    <property type="entry name" value="NUDIX_BOX"/>
    <property type="match status" value="1"/>
</dbReference>
<dbReference type="Gene3D" id="3.90.79.20">
    <property type="match status" value="1"/>
</dbReference>
<keyword evidence="6 11" id="KW-0378">Hydrolase</keyword>
<feature type="domain" description="Nudix hydrolase" evidence="10">
    <location>
        <begin position="173"/>
        <end position="298"/>
    </location>
</feature>
<dbReference type="Pfam" id="PF09297">
    <property type="entry name" value="Zn_ribbon_NUD"/>
    <property type="match status" value="1"/>
</dbReference>
<evidence type="ECO:0000256" key="5">
    <source>
        <dbReference type="ARBA" id="ARBA00022723"/>
    </source>
</evidence>
<evidence type="ECO:0000256" key="7">
    <source>
        <dbReference type="ARBA" id="ARBA00022842"/>
    </source>
</evidence>
<keyword evidence="14" id="KW-1185">Reference proteome</keyword>
<dbReference type="InterPro" id="IPR049734">
    <property type="entry name" value="NudC-like_C"/>
</dbReference>
<evidence type="ECO:0000256" key="9">
    <source>
        <dbReference type="ARBA" id="ARBA00023679"/>
    </source>
</evidence>
<evidence type="ECO:0000313" key="13">
    <source>
        <dbReference type="Proteomes" id="UP000199052"/>
    </source>
</evidence>